<dbReference type="InterPro" id="IPR014710">
    <property type="entry name" value="RmlC-like_jellyroll"/>
</dbReference>
<proteinExistence type="predicted"/>
<sequence length="152" mass="16760">MSIKTISWPDEAQRAARALPIFAQLSEQAFDTLITASRLMTAQTGEKALDRDRPPHGFTFLLEGSWTMHRHLPGVETPVVWVDDRPGSWHGGVPAIDAIAPADVWADTPSHMMFVPASVMLPLLRTEPTVARHMLRGIHGGAELLWASTQPH</sequence>
<name>A0A6N6JBH6_9RHOB</name>
<keyword evidence="2" id="KW-1185">Reference proteome</keyword>
<dbReference type="InterPro" id="IPR018490">
    <property type="entry name" value="cNMP-bd_dom_sf"/>
</dbReference>
<accession>A0A6N6JBH6</accession>
<evidence type="ECO:0000313" key="2">
    <source>
        <dbReference type="Proteomes" id="UP000436822"/>
    </source>
</evidence>
<evidence type="ECO:0008006" key="3">
    <source>
        <dbReference type="Google" id="ProtNLM"/>
    </source>
</evidence>
<reference evidence="1 2" key="1">
    <citation type="submission" date="2019-12" db="EMBL/GenBank/DDBJ databases">
        <title>Litoreibacter badius sp. nov., a novel bacteriochlorophyll a-containing bacterium in the genus Litoreibacter.</title>
        <authorList>
            <person name="Kanamuro M."/>
            <person name="Takabe Y."/>
            <person name="Mori K."/>
            <person name="Takaichi S."/>
            <person name="Hanada S."/>
        </authorList>
    </citation>
    <scope>NUCLEOTIDE SEQUENCE [LARGE SCALE GENOMIC DNA]</scope>
    <source>
        <strain evidence="1 2">K6</strain>
    </source>
</reference>
<dbReference type="OrthoDB" id="3525895at2"/>
<dbReference type="EMBL" id="BLJE01000001">
    <property type="protein sequence ID" value="GFE63525.1"/>
    <property type="molecule type" value="Genomic_DNA"/>
</dbReference>
<organism evidence="1 2">
    <name type="scientific">Litoreibacter roseus</name>
    <dbReference type="NCBI Taxonomy" id="2601869"/>
    <lineage>
        <taxon>Bacteria</taxon>
        <taxon>Pseudomonadati</taxon>
        <taxon>Pseudomonadota</taxon>
        <taxon>Alphaproteobacteria</taxon>
        <taxon>Rhodobacterales</taxon>
        <taxon>Roseobacteraceae</taxon>
        <taxon>Litoreibacter</taxon>
    </lineage>
</organism>
<dbReference type="Gene3D" id="2.60.120.10">
    <property type="entry name" value="Jelly Rolls"/>
    <property type="match status" value="1"/>
</dbReference>
<comment type="caution">
    <text evidence="1">The sequence shown here is derived from an EMBL/GenBank/DDBJ whole genome shotgun (WGS) entry which is preliminary data.</text>
</comment>
<evidence type="ECO:0000313" key="1">
    <source>
        <dbReference type="EMBL" id="GFE63525.1"/>
    </source>
</evidence>
<dbReference type="Proteomes" id="UP000436822">
    <property type="component" value="Unassembled WGS sequence"/>
</dbReference>
<dbReference type="AlphaFoldDB" id="A0A6N6JBH6"/>
<protein>
    <recommendedName>
        <fullName evidence="3">Cyclic nucleotide-binding domain-containing protein</fullName>
    </recommendedName>
</protein>
<gene>
    <name evidence="1" type="ORF">KIN_05990</name>
</gene>
<dbReference type="SUPFAM" id="SSF51206">
    <property type="entry name" value="cAMP-binding domain-like"/>
    <property type="match status" value="1"/>
</dbReference>
<dbReference type="RefSeq" id="WP_159804454.1">
    <property type="nucleotide sequence ID" value="NZ_BLJE01000001.1"/>
</dbReference>